<feature type="domain" description="Copine C-terminal" evidence="1">
    <location>
        <begin position="34"/>
        <end position="90"/>
    </location>
</feature>
<dbReference type="GO" id="GO:0005634">
    <property type="term" value="C:nucleus"/>
    <property type="evidence" value="ECO:0007669"/>
    <property type="project" value="TreeGrafter"/>
</dbReference>
<proteinExistence type="predicted"/>
<dbReference type="InterPro" id="IPR011009">
    <property type="entry name" value="Kinase-like_dom_sf"/>
</dbReference>
<dbReference type="PANTHER" id="PTHR45751">
    <property type="entry name" value="COPINE FAMILY PROTEIN 1"/>
    <property type="match status" value="1"/>
</dbReference>
<dbReference type="InterPro" id="IPR052079">
    <property type="entry name" value="E3_ligase/Copine_domain"/>
</dbReference>
<name>A0A6A1VZW8_9ROSI</name>
<dbReference type="EMBL" id="RXIC02000022">
    <property type="protein sequence ID" value="KAB1216100.1"/>
    <property type="molecule type" value="Genomic_DNA"/>
</dbReference>
<dbReference type="AlphaFoldDB" id="A0A6A1VZW8"/>
<dbReference type="GO" id="GO:0004842">
    <property type="term" value="F:ubiquitin-protein transferase activity"/>
    <property type="evidence" value="ECO:0007669"/>
    <property type="project" value="TreeGrafter"/>
</dbReference>
<evidence type="ECO:0000313" key="2">
    <source>
        <dbReference type="EMBL" id="KAB1216100.1"/>
    </source>
</evidence>
<gene>
    <name evidence="2" type="ORF">CJ030_MR4G011748</name>
</gene>
<sequence length="204" mass="23136">MFGCIASILLSPDIIQLRCKMQGKAGKYSFPRKSLHAIGSTPNPYEQAISIIGRTLTPFNKDNLIPCFGFGDAMTHDQYVFGFYPDQQKLNQGGVSPVRLPAELRLRFRYRFREVEIRLFRNRAEGGFRNFPEPKPKRTFRRFNGKPVPLQSSPPLDEASIACILHDLLDAIEYLHNEGKIHRDIKGLYFLRSTTTSCSIGAGL</sequence>
<dbReference type="InterPro" id="IPR010734">
    <property type="entry name" value="Copine_C"/>
</dbReference>
<dbReference type="Gene3D" id="1.10.510.10">
    <property type="entry name" value="Transferase(Phosphotransferase) domain 1"/>
    <property type="match status" value="1"/>
</dbReference>
<comment type="caution">
    <text evidence="2">The sequence shown here is derived from an EMBL/GenBank/DDBJ whole genome shotgun (WGS) entry which is preliminary data.</text>
</comment>
<keyword evidence="3" id="KW-1185">Reference proteome</keyword>
<evidence type="ECO:0000259" key="1">
    <source>
        <dbReference type="Pfam" id="PF07002"/>
    </source>
</evidence>
<dbReference type="GO" id="GO:0016567">
    <property type="term" value="P:protein ubiquitination"/>
    <property type="evidence" value="ECO:0007669"/>
    <property type="project" value="TreeGrafter"/>
</dbReference>
<protein>
    <submittedName>
        <fullName evidence="2">E3 ubiquitin-protein ligase RGLG1</fullName>
    </submittedName>
</protein>
<accession>A0A6A1VZW8</accession>
<dbReference type="Proteomes" id="UP000516437">
    <property type="component" value="Chromosome 4"/>
</dbReference>
<dbReference type="OrthoDB" id="5855668at2759"/>
<evidence type="ECO:0000313" key="3">
    <source>
        <dbReference type="Proteomes" id="UP000516437"/>
    </source>
</evidence>
<dbReference type="SUPFAM" id="SSF56112">
    <property type="entry name" value="Protein kinase-like (PK-like)"/>
    <property type="match status" value="1"/>
</dbReference>
<dbReference type="PANTHER" id="PTHR45751:SF11">
    <property type="entry name" value="COPINE FAMILY PROTEIN 2"/>
    <property type="match status" value="1"/>
</dbReference>
<organism evidence="2 3">
    <name type="scientific">Morella rubra</name>
    <name type="common">Chinese bayberry</name>
    <dbReference type="NCBI Taxonomy" id="262757"/>
    <lineage>
        <taxon>Eukaryota</taxon>
        <taxon>Viridiplantae</taxon>
        <taxon>Streptophyta</taxon>
        <taxon>Embryophyta</taxon>
        <taxon>Tracheophyta</taxon>
        <taxon>Spermatophyta</taxon>
        <taxon>Magnoliopsida</taxon>
        <taxon>eudicotyledons</taxon>
        <taxon>Gunneridae</taxon>
        <taxon>Pentapetalae</taxon>
        <taxon>rosids</taxon>
        <taxon>fabids</taxon>
        <taxon>Fagales</taxon>
        <taxon>Myricaceae</taxon>
        <taxon>Morella</taxon>
    </lineage>
</organism>
<reference evidence="2 3" key="1">
    <citation type="journal article" date="2019" name="Plant Biotechnol. J.">
        <title>The red bayberry genome and genetic basis of sex determination.</title>
        <authorList>
            <person name="Jia H.M."/>
            <person name="Jia H.J."/>
            <person name="Cai Q.L."/>
            <person name="Wang Y."/>
            <person name="Zhao H.B."/>
            <person name="Yang W.F."/>
            <person name="Wang G.Y."/>
            <person name="Li Y.H."/>
            <person name="Zhan D.L."/>
            <person name="Shen Y.T."/>
            <person name="Niu Q.F."/>
            <person name="Chang L."/>
            <person name="Qiu J."/>
            <person name="Zhao L."/>
            <person name="Xie H.B."/>
            <person name="Fu W.Y."/>
            <person name="Jin J."/>
            <person name="Li X.W."/>
            <person name="Jiao Y."/>
            <person name="Zhou C.C."/>
            <person name="Tu T."/>
            <person name="Chai C.Y."/>
            <person name="Gao J.L."/>
            <person name="Fan L.J."/>
            <person name="van de Weg E."/>
            <person name="Wang J.Y."/>
            <person name="Gao Z.S."/>
        </authorList>
    </citation>
    <scope>NUCLEOTIDE SEQUENCE [LARGE SCALE GENOMIC DNA]</scope>
    <source>
        <tissue evidence="2">Leaves</tissue>
    </source>
</reference>
<dbReference type="Pfam" id="PF07002">
    <property type="entry name" value="Copine"/>
    <property type="match status" value="1"/>
</dbReference>